<dbReference type="GO" id="GO:0031262">
    <property type="term" value="C:Ndc80 complex"/>
    <property type="evidence" value="ECO:0007669"/>
    <property type="project" value="InterPro"/>
</dbReference>
<comment type="similarity">
    <text evidence="2">Belongs to the NUF2 family.</text>
</comment>
<feature type="coiled-coil region" evidence="9">
    <location>
        <begin position="344"/>
        <end position="417"/>
    </location>
</feature>
<protein>
    <submittedName>
        <fullName evidence="11">Nuf2 family-domain-containing protein</fullName>
    </submittedName>
</protein>
<dbReference type="GO" id="GO:0051301">
    <property type="term" value="P:cell division"/>
    <property type="evidence" value="ECO:0007669"/>
    <property type="project" value="UniProtKB-KW"/>
</dbReference>
<evidence type="ECO:0000256" key="1">
    <source>
        <dbReference type="ARBA" id="ARBA00004584"/>
    </source>
</evidence>
<keyword evidence="12" id="KW-1185">Reference proteome</keyword>
<evidence type="ECO:0000256" key="9">
    <source>
        <dbReference type="SAM" id="Coils"/>
    </source>
</evidence>
<evidence type="ECO:0000313" key="11">
    <source>
        <dbReference type="EMBL" id="ORZ13611.1"/>
    </source>
</evidence>
<evidence type="ECO:0000256" key="7">
    <source>
        <dbReference type="ARBA" id="ARBA00023306"/>
    </source>
</evidence>
<dbReference type="InterPro" id="IPR005549">
    <property type="entry name" value="Kinetochore_Nuf2_N"/>
</dbReference>
<evidence type="ECO:0000256" key="3">
    <source>
        <dbReference type="ARBA" id="ARBA00022454"/>
    </source>
</evidence>
<sequence>MIQSRLSTKSRASINQSDTANIDYEAPPLSTHEIIECLQELGLEIVQHDLLHPSMDRMCLLYTIILQLLFDEDNSQKKNDQQDDYDDVYDDDLDIGQMSSGTELDTTKELVSEMALFDKIKLFLTRLGAPDFHFNDLTHPTPARVAKTLSVILNYVKSCDPSWQEYEAEAGQEETNLLETQKLQDEIHEIMHRNGEIQEKLDNLDPPLHELEAKLQELEQSLQPLEEASKMETDKRTQVKNERQALKDTLQSQQYKVLTMVNEARTLKRRSEIDYPLILSKIKKAEKKIEQIETATASEKQKLEALTHTRDYQSEGFNSISKAYDLKMEIMQVWADMDQWNTVIKDLKDKIHDIDIKLNKLAGDRTNIQAKIKEMEIAHTELHAQMNKKRETISIHMAKLQDEHQKTIQEVAETKRQTQEYLEMNHRMALEVRRIEYIYKRNEWYSMKWIDCLY</sequence>
<comment type="subcellular location">
    <subcellularLocation>
        <location evidence="1">Chromosome</location>
        <location evidence="1">Centromere</location>
    </subcellularLocation>
</comment>
<dbReference type="Pfam" id="PF03800">
    <property type="entry name" value="Nuf2"/>
    <property type="match status" value="1"/>
</dbReference>
<proteinExistence type="inferred from homology"/>
<evidence type="ECO:0000256" key="8">
    <source>
        <dbReference type="ARBA" id="ARBA00023328"/>
    </source>
</evidence>
<organism evidence="11 12">
    <name type="scientific">Absidia repens</name>
    <dbReference type="NCBI Taxonomy" id="90262"/>
    <lineage>
        <taxon>Eukaryota</taxon>
        <taxon>Fungi</taxon>
        <taxon>Fungi incertae sedis</taxon>
        <taxon>Mucoromycota</taxon>
        <taxon>Mucoromycotina</taxon>
        <taxon>Mucoromycetes</taxon>
        <taxon>Mucorales</taxon>
        <taxon>Cunninghamellaceae</taxon>
        <taxon>Absidia</taxon>
    </lineage>
</organism>
<name>A0A1X2IC04_9FUNG</name>
<dbReference type="Gene3D" id="1.10.418.60">
    <property type="entry name" value="Ncd80 complex, Nuf2 subunit"/>
    <property type="match status" value="1"/>
</dbReference>
<evidence type="ECO:0000256" key="6">
    <source>
        <dbReference type="ARBA" id="ARBA00023054"/>
    </source>
</evidence>
<dbReference type="EMBL" id="MCGE01000016">
    <property type="protein sequence ID" value="ORZ13611.1"/>
    <property type="molecule type" value="Genomic_DNA"/>
</dbReference>
<evidence type="ECO:0000256" key="2">
    <source>
        <dbReference type="ARBA" id="ARBA00005498"/>
    </source>
</evidence>
<dbReference type="InterPro" id="IPR038275">
    <property type="entry name" value="Nuf2_N_sf"/>
</dbReference>
<dbReference type="OrthoDB" id="8194677at2759"/>
<keyword evidence="4" id="KW-0132">Cell division</keyword>
<evidence type="ECO:0000256" key="4">
    <source>
        <dbReference type="ARBA" id="ARBA00022618"/>
    </source>
</evidence>
<keyword evidence="5" id="KW-0498">Mitosis</keyword>
<comment type="caution">
    <text evidence="11">The sequence shown here is derived from an EMBL/GenBank/DDBJ whole genome shotgun (WGS) entry which is preliminary data.</text>
</comment>
<feature type="domain" description="Kinetochore protein Nuf2 N-terminal" evidence="10">
    <location>
        <begin position="24"/>
        <end position="168"/>
    </location>
</feature>
<keyword evidence="8" id="KW-0137">Centromere</keyword>
<evidence type="ECO:0000256" key="5">
    <source>
        <dbReference type="ARBA" id="ARBA00022776"/>
    </source>
</evidence>
<accession>A0A1X2IC04</accession>
<keyword evidence="6 9" id="KW-0175">Coiled coil</keyword>
<reference evidence="11 12" key="1">
    <citation type="submission" date="2016-07" db="EMBL/GenBank/DDBJ databases">
        <title>Pervasive Adenine N6-methylation of Active Genes in Fungi.</title>
        <authorList>
            <consortium name="DOE Joint Genome Institute"/>
            <person name="Mondo S.J."/>
            <person name="Dannebaum R.O."/>
            <person name="Kuo R.C."/>
            <person name="Labutti K."/>
            <person name="Haridas S."/>
            <person name="Kuo A."/>
            <person name="Salamov A."/>
            <person name="Ahrendt S.R."/>
            <person name="Lipzen A."/>
            <person name="Sullivan W."/>
            <person name="Andreopoulos W.B."/>
            <person name="Clum A."/>
            <person name="Lindquist E."/>
            <person name="Daum C."/>
            <person name="Ramamoorthy G.K."/>
            <person name="Gryganskyi A."/>
            <person name="Culley D."/>
            <person name="Magnuson J.K."/>
            <person name="James T.Y."/>
            <person name="O'Malley M.A."/>
            <person name="Stajich J.E."/>
            <person name="Spatafora J.W."/>
            <person name="Visel A."/>
            <person name="Grigoriev I.V."/>
        </authorList>
    </citation>
    <scope>NUCLEOTIDE SEQUENCE [LARGE SCALE GENOMIC DNA]</scope>
    <source>
        <strain evidence="11 12">NRRL 1336</strain>
    </source>
</reference>
<keyword evidence="7" id="KW-0131">Cell cycle</keyword>
<keyword evidence="3" id="KW-0158">Chromosome</keyword>
<dbReference type="STRING" id="90262.A0A1X2IC04"/>
<evidence type="ECO:0000313" key="12">
    <source>
        <dbReference type="Proteomes" id="UP000193560"/>
    </source>
</evidence>
<evidence type="ECO:0000259" key="10">
    <source>
        <dbReference type="Pfam" id="PF03800"/>
    </source>
</evidence>
<gene>
    <name evidence="11" type="ORF">BCR42DRAFT_418717</name>
</gene>
<dbReference type="AlphaFoldDB" id="A0A1X2IC04"/>
<dbReference type="Proteomes" id="UP000193560">
    <property type="component" value="Unassembled WGS sequence"/>
</dbReference>